<evidence type="ECO:0000313" key="2">
    <source>
        <dbReference type="EMBL" id="WIH94566.1"/>
    </source>
</evidence>
<dbReference type="Proteomes" id="UP001242021">
    <property type="component" value="Chromosome"/>
</dbReference>
<gene>
    <name evidence="2" type="ORF">NEH99_09735</name>
</gene>
<dbReference type="InterPro" id="IPR025518">
    <property type="entry name" value="DUF4406"/>
</dbReference>
<keyword evidence="1" id="KW-0812">Transmembrane</keyword>
<feature type="transmembrane region" description="Helical" evidence="1">
    <location>
        <begin position="100"/>
        <end position="121"/>
    </location>
</feature>
<proteinExistence type="predicted"/>
<dbReference type="EMBL" id="CP098754">
    <property type="protein sequence ID" value="WIH94566.1"/>
    <property type="molecule type" value="Genomic_DNA"/>
</dbReference>
<evidence type="ECO:0000313" key="3">
    <source>
        <dbReference type="Proteomes" id="UP001242021"/>
    </source>
</evidence>
<evidence type="ECO:0000256" key="1">
    <source>
        <dbReference type="SAM" id="Phobius"/>
    </source>
</evidence>
<keyword evidence="1" id="KW-0472">Membrane</keyword>
<organism evidence="2 3">
    <name type="scientific">Brachyspira pilosicoli</name>
    <name type="common">Serpulina pilosicoli</name>
    <dbReference type="NCBI Taxonomy" id="52584"/>
    <lineage>
        <taxon>Bacteria</taxon>
        <taxon>Pseudomonadati</taxon>
        <taxon>Spirochaetota</taxon>
        <taxon>Spirochaetia</taxon>
        <taxon>Brachyspirales</taxon>
        <taxon>Brachyspiraceae</taxon>
        <taxon>Brachyspira</taxon>
    </lineage>
</organism>
<name>A0AAJ6KBG4_BRAPL</name>
<dbReference type="RefSeq" id="WP_284602639.1">
    <property type="nucleotide sequence ID" value="NZ_CP098752.1"/>
</dbReference>
<sequence length="131" mass="15336">MRKLKIYLSGAITGRENYKEEFEYAKIRIKDFEAKNNKKTDKEKIKLDVIVPCHYDYLNKTGKWEDYLKNDIKMLVDCDCLIDIENGSENSKGAMLEKMICIALGIPIVSLSSFLYGYPIYRYTTTRLDIR</sequence>
<keyword evidence="1" id="KW-1133">Transmembrane helix</keyword>
<dbReference type="Pfam" id="PF14359">
    <property type="entry name" value="DUF4406"/>
    <property type="match status" value="1"/>
</dbReference>
<reference evidence="2" key="1">
    <citation type="submission" date="2022-06" db="EMBL/GenBank/DDBJ databases">
        <title>Brachyspira pilosicoli from pigs in Switzerland.</title>
        <authorList>
            <person name="Schmitt S."/>
            <person name="Arnold M."/>
            <person name="Rossano A."/>
            <person name="Perreten V."/>
        </authorList>
    </citation>
    <scope>NUCLEOTIDE SEQUENCE</scope>
    <source>
        <strain evidence="2">MEI4028</strain>
    </source>
</reference>
<dbReference type="Gene3D" id="3.40.50.450">
    <property type="match status" value="1"/>
</dbReference>
<dbReference type="SUPFAM" id="SSF52309">
    <property type="entry name" value="N-(deoxy)ribosyltransferase-like"/>
    <property type="match status" value="1"/>
</dbReference>
<protein>
    <submittedName>
        <fullName evidence="2">DUF4406 domain-containing protein</fullName>
    </submittedName>
</protein>
<accession>A0AAJ6KBG4</accession>
<dbReference type="AlphaFoldDB" id="A0AAJ6KBG4"/>